<evidence type="ECO:0000313" key="6">
    <source>
        <dbReference type="EMBL" id="SEP99621.1"/>
    </source>
</evidence>
<dbReference type="GO" id="GO:0032259">
    <property type="term" value="P:methylation"/>
    <property type="evidence" value="ECO:0007669"/>
    <property type="project" value="UniProtKB-KW"/>
</dbReference>
<dbReference type="SUPFAM" id="SSF111342">
    <property type="entry name" value="CbiD-like"/>
    <property type="match status" value="1"/>
</dbReference>
<dbReference type="GO" id="GO:0019251">
    <property type="term" value="P:anaerobic cobalamin biosynthetic process"/>
    <property type="evidence" value="ECO:0007669"/>
    <property type="project" value="UniProtKB-UniRule"/>
</dbReference>
<dbReference type="HAMAP" id="MF_00787">
    <property type="entry name" value="CbiD"/>
    <property type="match status" value="1"/>
</dbReference>
<dbReference type="EMBL" id="FOEN01000004">
    <property type="protein sequence ID" value="SEP99621.1"/>
    <property type="molecule type" value="Genomic_DNA"/>
</dbReference>
<keyword evidence="4 5" id="KW-0949">S-adenosyl-L-methionine</keyword>
<sequence>MEEYISYNGKKLRKGYTTGSCATAATIAAVKMLIEQKRIDQVKLIPPAGVELIIPIYNCLFNSSQASCSVIKDGGDDADATHGMHIYSTVTWNNNSEIEIIGGEGVGVVTQEGLAIPVGEAAINPVPRQMISSEVQKLLPKDVGLTIEISAPGGEDVARGTMNPRLGIMGGISILGTTGIVTPMSEEGWKQSITIEMEQKKKIGFNKIILTPGNYGEEFIIEKTKLNKDYMVQMSNFVGYVLLEAMRLEFEEILLVGHLGKFIKIAGGIFSTHSKDADARNEIMIANLALMGAPLSLLEEVDKSLTTEKQAELIIKAGYEQVYQRIVQKIKSRILKLYQFRAPHIKVEVITFLTQNEIIVSTRSLEELEKLWQ</sequence>
<evidence type="ECO:0000256" key="3">
    <source>
        <dbReference type="ARBA" id="ARBA00022679"/>
    </source>
</evidence>
<keyword evidence="7" id="KW-1185">Reference proteome</keyword>
<dbReference type="PANTHER" id="PTHR35863:SF1">
    <property type="entry name" value="COBALT-PRECORRIN-5B C(1)-METHYLTRANSFERASE"/>
    <property type="match status" value="1"/>
</dbReference>
<name>A0A1H9CEZ6_9LACT</name>
<proteinExistence type="inferred from homology"/>
<evidence type="ECO:0000256" key="4">
    <source>
        <dbReference type="ARBA" id="ARBA00022691"/>
    </source>
</evidence>
<dbReference type="PANTHER" id="PTHR35863">
    <property type="entry name" value="COBALT-PRECORRIN-5B C(1)-METHYLTRANSFERASE"/>
    <property type="match status" value="1"/>
</dbReference>
<dbReference type="Pfam" id="PF01888">
    <property type="entry name" value="CbiD"/>
    <property type="match status" value="1"/>
</dbReference>
<dbReference type="UniPathway" id="UPA00148">
    <property type="reaction ID" value="UER00227"/>
</dbReference>
<dbReference type="InterPro" id="IPR002748">
    <property type="entry name" value="CbiD"/>
</dbReference>
<evidence type="ECO:0000256" key="2">
    <source>
        <dbReference type="ARBA" id="ARBA00022603"/>
    </source>
</evidence>
<comment type="pathway">
    <text evidence="5">Cofactor biosynthesis; adenosylcobalamin biosynthesis; cob(II)yrinate a,c-diamide from sirohydrochlorin (anaerobic route): step 6/10.</text>
</comment>
<comment type="catalytic activity">
    <reaction evidence="5">
        <text>Co-precorrin-5B + S-adenosyl-L-methionine = Co-precorrin-6A + S-adenosyl-L-homocysteine</text>
        <dbReference type="Rhea" id="RHEA:26285"/>
        <dbReference type="ChEBI" id="CHEBI:57856"/>
        <dbReference type="ChEBI" id="CHEBI:59789"/>
        <dbReference type="ChEBI" id="CHEBI:60063"/>
        <dbReference type="ChEBI" id="CHEBI:60064"/>
        <dbReference type="EC" id="2.1.1.195"/>
    </reaction>
</comment>
<dbReference type="EC" id="2.1.1.195" evidence="5"/>
<keyword evidence="3 5" id="KW-0808">Transferase</keyword>
<protein>
    <recommendedName>
        <fullName evidence="5">Cobalt-precorrin-5B C(1)-methyltransferase</fullName>
        <ecNumber evidence="5">2.1.1.195</ecNumber>
    </recommendedName>
    <alternativeName>
        <fullName evidence="5">Cobalt-precorrin-6A synthase</fullName>
    </alternativeName>
</protein>
<dbReference type="Proteomes" id="UP000198833">
    <property type="component" value="Unassembled WGS sequence"/>
</dbReference>
<dbReference type="NCBIfam" id="TIGR00312">
    <property type="entry name" value="cbiD"/>
    <property type="match status" value="1"/>
</dbReference>
<evidence type="ECO:0000256" key="5">
    <source>
        <dbReference type="HAMAP-Rule" id="MF_00787"/>
    </source>
</evidence>
<accession>A0A1H9CEZ6</accession>
<dbReference type="OrthoDB" id="6439987at2"/>
<keyword evidence="2 5" id="KW-0489">Methyltransferase</keyword>
<reference evidence="6 7" key="1">
    <citation type="submission" date="2016-10" db="EMBL/GenBank/DDBJ databases">
        <authorList>
            <person name="de Groot N.N."/>
        </authorList>
    </citation>
    <scope>NUCLEOTIDE SEQUENCE [LARGE SCALE GENOMIC DNA]</scope>
    <source>
        <strain evidence="6 7">DSM 15695</strain>
    </source>
</reference>
<comment type="similarity">
    <text evidence="5">Belongs to the CbiD family.</text>
</comment>
<keyword evidence="1 5" id="KW-0169">Cobalamin biosynthesis</keyword>
<dbReference type="PIRSF" id="PIRSF026782">
    <property type="entry name" value="CbiD"/>
    <property type="match status" value="1"/>
</dbReference>
<dbReference type="InterPro" id="IPR036074">
    <property type="entry name" value="CbiD_sf"/>
</dbReference>
<dbReference type="STRING" id="89093.SAMN04488558_10412"/>
<dbReference type="GO" id="GO:0043780">
    <property type="term" value="F:cobalt-precorrin-5B C1-methyltransferase activity"/>
    <property type="evidence" value="ECO:0007669"/>
    <property type="project" value="RHEA"/>
</dbReference>
<dbReference type="Gene3D" id="3.30.2110.10">
    <property type="entry name" value="CbiD-like"/>
    <property type="match status" value="1"/>
</dbReference>
<dbReference type="AlphaFoldDB" id="A0A1H9CEZ6"/>
<dbReference type="RefSeq" id="WP_092571099.1">
    <property type="nucleotide sequence ID" value="NZ_FOEN01000004.1"/>
</dbReference>
<evidence type="ECO:0000313" key="7">
    <source>
        <dbReference type="Proteomes" id="UP000198833"/>
    </source>
</evidence>
<comment type="function">
    <text evidence="5">Catalyzes the methylation of C-1 in cobalt-precorrin-5B to form cobalt-precorrin-6A.</text>
</comment>
<organism evidence="6 7">
    <name type="scientific">Ignavigranum ruoffiae</name>
    <dbReference type="NCBI Taxonomy" id="89093"/>
    <lineage>
        <taxon>Bacteria</taxon>
        <taxon>Bacillati</taxon>
        <taxon>Bacillota</taxon>
        <taxon>Bacilli</taxon>
        <taxon>Lactobacillales</taxon>
        <taxon>Aerococcaceae</taxon>
        <taxon>Ignavigranum</taxon>
    </lineage>
</organism>
<evidence type="ECO:0000256" key="1">
    <source>
        <dbReference type="ARBA" id="ARBA00022573"/>
    </source>
</evidence>
<gene>
    <name evidence="5" type="primary">cbiD</name>
    <name evidence="6" type="ORF">SAMN04488558_10412</name>
</gene>